<keyword evidence="1" id="KW-0175">Coiled coil</keyword>
<dbReference type="Gene3D" id="3.90.1750.20">
    <property type="entry name" value="Putative Large Serine Recombinase, Chain B, Domain 2"/>
    <property type="match status" value="1"/>
</dbReference>
<dbReference type="InterPro" id="IPR036162">
    <property type="entry name" value="Resolvase-like_N_sf"/>
</dbReference>
<dbReference type="GO" id="GO:0000150">
    <property type="term" value="F:DNA strand exchange activity"/>
    <property type="evidence" value="ECO:0007669"/>
    <property type="project" value="InterPro"/>
</dbReference>
<dbReference type="InterPro" id="IPR025827">
    <property type="entry name" value="Zn_ribbon_recom_dom"/>
</dbReference>
<dbReference type="Pfam" id="PF07508">
    <property type="entry name" value="Recombinase"/>
    <property type="match status" value="1"/>
</dbReference>
<reference evidence="3" key="1">
    <citation type="submission" date="2020-10" db="EMBL/GenBank/DDBJ databases">
        <authorList>
            <person name="Gilroy R."/>
        </authorList>
    </citation>
    <scope>NUCLEOTIDE SEQUENCE</scope>
    <source>
        <strain evidence="3">ChiSxjej1B13-7041</strain>
    </source>
</reference>
<feature type="coiled-coil region" evidence="1">
    <location>
        <begin position="416"/>
        <end position="454"/>
    </location>
</feature>
<organism evidence="3 4">
    <name type="scientific">Candidatus Egerieimonas intestinavium</name>
    <dbReference type="NCBI Taxonomy" id="2840777"/>
    <lineage>
        <taxon>Bacteria</taxon>
        <taxon>Bacillati</taxon>
        <taxon>Bacillota</taxon>
        <taxon>Clostridia</taxon>
        <taxon>Lachnospirales</taxon>
        <taxon>Lachnospiraceae</taxon>
        <taxon>Lachnospiraceae incertae sedis</taxon>
        <taxon>Candidatus Egerieimonas</taxon>
    </lineage>
</organism>
<comment type="caution">
    <text evidence="3">The sequence shown here is derived from an EMBL/GenBank/DDBJ whole genome shotgun (WGS) entry which is preliminary data.</text>
</comment>
<dbReference type="Proteomes" id="UP000886841">
    <property type="component" value="Unassembled WGS sequence"/>
</dbReference>
<dbReference type="PANTHER" id="PTHR30461:SF23">
    <property type="entry name" value="DNA RECOMBINASE-RELATED"/>
    <property type="match status" value="1"/>
</dbReference>
<feature type="domain" description="Recombinase" evidence="2">
    <location>
        <begin position="158"/>
        <end position="296"/>
    </location>
</feature>
<evidence type="ECO:0000313" key="4">
    <source>
        <dbReference type="Proteomes" id="UP000886841"/>
    </source>
</evidence>
<dbReference type="EMBL" id="DVHU01000089">
    <property type="protein sequence ID" value="HIR93722.1"/>
    <property type="molecule type" value="Genomic_DNA"/>
</dbReference>
<dbReference type="GO" id="GO:0003677">
    <property type="term" value="F:DNA binding"/>
    <property type="evidence" value="ECO:0007669"/>
    <property type="project" value="InterPro"/>
</dbReference>
<proteinExistence type="predicted"/>
<dbReference type="Pfam" id="PF13408">
    <property type="entry name" value="Zn_ribbon_recom"/>
    <property type="match status" value="1"/>
</dbReference>
<dbReference type="SMART" id="SM00857">
    <property type="entry name" value="Resolvase"/>
    <property type="match status" value="1"/>
</dbReference>
<accession>A0A9D1EKP7</accession>
<reference evidence="3" key="2">
    <citation type="journal article" date="2021" name="PeerJ">
        <title>Extensive microbial diversity within the chicken gut microbiome revealed by metagenomics and culture.</title>
        <authorList>
            <person name="Gilroy R."/>
            <person name="Ravi A."/>
            <person name="Getino M."/>
            <person name="Pursley I."/>
            <person name="Horton D.L."/>
            <person name="Alikhan N.F."/>
            <person name="Baker D."/>
            <person name="Gharbi K."/>
            <person name="Hall N."/>
            <person name="Watson M."/>
            <person name="Adriaenssens E.M."/>
            <person name="Foster-Nyarko E."/>
            <person name="Jarju S."/>
            <person name="Secka A."/>
            <person name="Antonio M."/>
            <person name="Oren A."/>
            <person name="Chaudhuri R.R."/>
            <person name="La Ragione R."/>
            <person name="Hildebrand F."/>
            <person name="Pallen M.J."/>
        </authorList>
    </citation>
    <scope>NUCLEOTIDE SEQUENCE</scope>
    <source>
        <strain evidence="3">ChiSxjej1B13-7041</strain>
    </source>
</reference>
<dbReference type="PROSITE" id="PS51737">
    <property type="entry name" value="RECOMBINASE_DNA_BIND"/>
    <property type="match status" value="1"/>
</dbReference>
<feature type="non-terminal residue" evidence="3">
    <location>
        <position position="1"/>
    </location>
</feature>
<dbReference type="PANTHER" id="PTHR30461">
    <property type="entry name" value="DNA-INVERTASE FROM LAMBDOID PROPHAGE"/>
    <property type="match status" value="1"/>
</dbReference>
<dbReference type="AlphaFoldDB" id="A0A9D1EKP7"/>
<evidence type="ECO:0000256" key="1">
    <source>
        <dbReference type="SAM" id="Coils"/>
    </source>
</evidence>
<protein>
    <submittedName>
        <fullName evidence="3">Recombinase family protein</fullName>
    </submittedName>
</protein>
<dbReference type="SUPFAM" id="SSF53041">
    <property type="entry name" value="Resolvase-like"/>
    <property type="match status" value="1"/>
</dbReference>
<gene>
    <name evidence="3" type="ORF">IAB98_09930</name>
</gene>
<dbReference type="Gene3D" id="3.40.50.1390">
    <property type="entry name" value="Resolvase, N-terminal catalytic domain"/>
    <property type="match status" value="1"/>
</dbReference>
<name>A0A9D1EKP7_9FIRM</name>
<dbReference type="Pfam" id="PF00239">
    <property type="entry name" value="Resolvase"/>
    <property type="match status" value="1"/>
</dbReference>
<dbReference type="InterPro" id="IPR006119">
    <property type="entry name" value="Resolv_N"/>
</dbReference>
<evidence type="ECO:0000259" key="2">
    <source>
        <dbReference type="PROSITE" id="PS51737"/>
    </source>
</evidence>
<dbReference type="InterPro" id="IPR011109">
    <property type="entry name" value="DNA_bind_recombinase_dom"/>
</dbReference>
<evidence type="ECO:0000313" key="3">
    <source>
        <dbReference type="EMBL" id="HIR93722.1"/>
    </source>
</evidence>
<dbReference type="InterPro" id="IPR050639">
    <property type="entry name" value="SSR_resolvase"/>
</dbReference>
<dbReference type="InterPro" id="IPR038109">
    <property type="entry name" value="DNA_bind_recomb_sf"/>
</dbReference>
<sequence length="508" mass="59731">DMNIRKGAIKDESDSIRSQRMMLRTFLKGHSDLVGRPVLEFVDDGYTGTNFERPQFQKMMELVRTGDIYCILVKDLSRFGRNYLEVGDYLEHLFPFLGVRFIAVNDHYDSDNFIGSTGGLDVAFRNLIYQRYSQDLSEKVKAGKHIRMARGKHITGCPYGYKKKPGVKDQMIIDPETAPVVKEIFRSIINGMKTTEVAAALNERRVITPAEYKKISRDRFTSEPMWSHQAILRIVKDYKYTGAMVNFKCESRTIRAKTSYRKPPEEWVITENCHEPIVSHEEYELANSKIRKKSPFERKHSEGKDWVYYCGHCGRRLRKTHGLDEYYSCATQLYRKDAICTSIFWSRTDIEQVVLSAYKAQLQLMNEKYQQRQKEMQEDPLMECRKRQAAISAKLAQFDNQNFQLYEQYREGKFGKEDFLQKKGKLISDKKELEQKLQEEQQREEGVLQKEKERQAQEIYLAESGDLLQATDEELRERMYDDIERVTVYSSEEIEITWKWGDIFTGFH</sequence>